<sequence>MNKKISIFIILLTVTLFLGCTAITKRNINEKNINTMTITEKDEETIREYIDNKTGNDIVVSDEETYSAFKILGSSDNEIYLWVLKENESGGGGSVPLVLEIKKENNNLNILSYKMPGSGDDYGKDIKEMFPKGVQNKIFSKPDAHNEMISELQKELQEIKNK</sequence>
<accession>A0ABS7KX17</accession>
<dbReference type="EMBL" id="JAIKTU010000005">
    <property type="protein sequence ID" value="MBY0755349.1"/>
    <property type="molecule type" value="Genomic_DNA"/>
</dbReference>
<comment type="caution">
    <text evidence="1">The sequence shown here is derived from an EMBL/GenBank/DDBJ whole genome shotgun (WGS) entry which is preliminary data.</text>
</comment>
<proteinExistence type="predicted"/>
<evidence type="ECO:0000313" key="1">
    <source>
        <dbReference type="EMBL" id="MBY0755349.1"/>
    </source>
</evidence>
<name>A0ABS7KX17_CLOSR</name>
<dbReference type="Proteomes" id="UP001299068">
    <property type="component" value="Unassembled WGS sequence"/>
</dbReference>
<reference evidence="1 2" key="1">
    <citation type="journal article" date="2021" name="Cell Host Microbe">
        <title>in vivo commensal control of Clostridioides difficile virulence.</title>
        <authorList>
            <person name="Girinathan B.P."/>
            <person name="Dibenedetto N."/>
            <person name="Worley J.N."/>
            <person name="Peltier J."/>
            <person name="Arrieta-Ortiz M.L."/>
            <person name="Rupa Christinal Immanuel S."/>
            <person name="Lavin R."/>
            <person name="Delaney M.L."/>
            <person name="Cummins C."/>
            <person name="Hoffmann M."/>
            <person name="Luo Y."/>
            <person name="Gonzalez-Escalona N."/>
            <person name="Allard M."/>
            <person name="Onderdonk A.B."/>
            <person name="Gerber G.K."/>
            <person name="Sonenshein A.L."/>
            <person name="Baliga N."/>
            <person name="Dupuy B."/>
            <person name="Bry L."/>
        </authorList>
    </citation>
    <scope>NUCLEOTIDE SEQUENCE [LARGE SCALE GENOMIC DNA]</scope>
    <source>
        <strain evidence="1 2">DSM 599</strain>
    </source>
</reference>
<dbReference type="RefSeq" id="WP_221860557.1">
    <property type="nucleotide sequence ID" value="NZ_JAIKTU010000005.1"/>
</dbReference>
<gene>
    <name evidence="1" type="ORF">K5V21_07750</name>
</gene>
<organism evidence="1 2">
    <name type="scientific">Clostridium sardiniense</name>
    <name type="common">Clostridium absonum</name>
    <dbReference type="NCBI Taxonomy" id="29369"/>
    <lineage>
        <taxon>Bacteria</taxon>
        <taxon>Bacillati</taxon>
        <taxon>Bacillota</taxon>
        <taxon>Clostridia</taxon>
        <taxon>Eubacteriales</taxon>
        <taxon>Clostridiaceae</taxon>
        <taxon>Clostridium</taxon>
    </lineage>
</organism>
<evidence type="ECO:0008006" key="3">
    <source>
        <dbReference type="Google" id="ProtNLM"/>
    </source>
</evidence>
<dbReference type="PROSITE" id="PS51257">
    <property type="entry name" value="PROKAR_LIPOPROTEIN"/>
    <property type="match status" value="1"/>
</dbReference>
<keyword evidence="2" id="KW-1185">Reference proteome</keyword>
<evidence type="ECO:0000313" key="2">
    <source>
        <dbReference type="Proteomes" id="UP001299068"/>
    </source>
</evidence>
<protein>
    <recommendedName>
        <fullName evidence="3">Lipoprotein</fullName>
    </recommendedName>
</protein>